<evidence type="ECO:0000259" key="2">
    <source>
        <dbReference type="Pfam" id="PF09084"/>
    </source>
</evidence>
<accession>A0ABX1NJX6</accession>
<comment type="caution">
    <text evidence="3">The sequence shown here is derived from an EMBL/GenBank/DDBJ whole genome shotgun (WGS) entry which is preliminary data.</text>
</comment>
<organism evidence="3 4">
    <name type="scientific">Aromatoleum toluolicum</name>
    <dbReference type="NCBI Taxonomy" id="90060"/>
    <lineage>
        <taxon>Bacteria</taxon>
        <taxon>Pseudomonadati</taxon>
        <taxon>Pseudomonadota</taxon>
        <taxon>Betaproteobacteria</taxon>
        <taxon>Rhodocyclales</taxon>
        <taxon>Rhodocyclaceae</taxon>
        <taxon>Aromatoleum</taxon>
    </lineage>
</organism>
<gene>
    <name evidence="3" type="ORF">GPA27_19310</name>
</gene>
<dbReference type="Gene3D" id="3.40.190.10">
    <property type="entry name" value="Periplasmic binding protein-like II"/>
    <property type="match status" value="2"/>
</dbReference>
<dbReference type="RefSeq" id="WP_169142127.1">
    <property type="nucleotide sequence ID" value="NZ_WTVS01000047.1"/>
</dbReference>
<dbReference type="Proteomes" id="UP000634522">
    <property type="component" value="Unassembled WGS sequence"/>
</dbReference>
<dbReference type="InterPro" id="IPR015168">
    <property type="entry name" value="SsuA/THI5"/>
</dbReference>
<feature type="signal peptide" evidence="1">
    <location>
        <begin position="1"/>
        <end position="23"/>
    </location>
</feature>
<reference evidence="3 4" key="1">
    <citation type="submission" date="2019-12" db="EMBL/GenBank/DDBJ databases">
        <title>Comparative genomics gives insights into the taxonomy of the Azoarcus-Aromatoleum group and reveals separate origins of nif in the plant-associated Azoarcus and non-plant-associated Aromatoleum sub-groups.</title>
        <authorList>
            <person name="Lafos M."/>
            <person name="Maluk M."/>
            <person name="Batista M."/>
            <person name="Junghare M."/>
            <person name="Carmona M."/>
            <person name="Faoro H."/>
            <person name="Cruz L.M."/>
            <person name="Battistoni F."/>
            <person name="De Souza E."/>
            <person name="Pedrosa F."/>
            <person name="Chen W.-M."/>
            <person name="Poole P.S."/>
            <person name="Dixon R.A."/>
            <person name="James E.K."/>
        </authorList>
    </citation>
    <scope>NUCLEOTIDE SEQUENCE [LARGE SCALE GENOMIC DNA]</scope>
    <source>
        <strain evidence="3 4">T</strain>
    </source>
</reference>
<sequence length="333" mass="35580">MTRGRVCALVGAGIWAVSMAVFAQTGGGSNLTKVVIQNYPGPINLLTQVAVEKGFCRDHGIECDLKLIPAAPLGIQTLLSKGIDIALPPPEVAIQSALKGADIRVIGTAFRSSVFFLAVGNHIELPAGGDYKAVLHALKGKKIGVTSRGAGPEFQYKTMLKAAGLGDSDVTFVAVGSPNTAYPALANKQIDAVMGFIPLDGFCDVLKTCRIAVAPFNGEGPAEITRLNGAGGVYVVRRDYDPRLVEAFQGAVRDSARFIQDPANFEQVYEIARKNFRIEHPQGDAILRSSVKRFLTSWQAELNPQAVQAIQAAADYLHSTGQVPEAFNTARFR</sequence>
<keyword evidence="4" id="KW-1185">Reference proteome</keyword>
<dbReference type="PANTHER" id="PTHR30024">
    <property type="entry name" value="ALIPHATIC SULFONATES-BINDING PROTEIN-RELATED"/>
    <property type="match status" value="1"/>
</dbReference>
<feature type="domain" description="SsuA/THI5-like" evidence="2">
    <location>
        <begin position="49"/>
        <end position="258"/>
    </location>
</feature>
<protein>
    <submittedName>
        <fullName evidence="3">ABC transporter substrate-binding protein</fullName>
    </submittedName>
</protein>
<name>A0ABX1NJX6_9RHOO</name>
<dbReference type="SUPFAM" id="SSF53850">
    <property type="entry name" value="Periplasmic binding protein-like II"/>
    <property type="match status" value="1"/>
</dbReference>
<keyword evidence="1" id="KW-0732">Signal</keyword>
<proteinExistence type="predicted"/>
<feature type="chain" id="PRO_5045775259" evidence="1">
    <location>
        <begin position="24"/>
        <end position="333"/>
    </location>
</feature>
<dbReference type="EMBL" id="WTVS01000047">
    <property type="protein sequence ID" value="NMF99531.1"/>
    <property type="molecule type" value="Genomic_DNA"/>
</dbReference>
<evidence type="ECO:0000313" key="3">
    <source>
        <dbReference type="EMBL" id="NMF99531.1"/>
    </source>
</evidence>
<evidence type="ECO:0000256" key="1">
    <source>
        <dbReference type="SAM" id="SignalP"/>
    </source>
</evidence>
<evidence type="ECO:0000313" key="4">
    <source>
        <dbReference type="Proteomes" id="UP000634522"/>
    </source>
</evidence>
<dbReference type="Pfam" id="PF09084">
    <property type="entry name" value="NMT1"/>
    <property type="match status" value="1"/>
</dbReference>